<accession>A0A3B0ZV06</accession>
<feature type="transmembrane region" description="Helical" evidence="1">
    <location>
        <begin position="12"/>
        <end position="35"/>
    </location>
</feature>
<keyword evidence="1" id="KW-0472">Membrane</keyword>
<reference evidence="2" key="1">
    <citation type="submission" date="2018-06" db="EMBL/GenBank/DDBJ databases">
        <authorList>
            <person name="Zhirakovskaya E."/>
        </authorList>
    </citation>
    <scope>NUCLEOTIDE SEQUENCE</scope>
</reference>
<proteinExistence type="predicted"/>
<keyword evidence="1" id="KW-0812">Transmembrane</keyword>
<sequence length="130" mass="14480">MALSTTVVFTRGAYYMLGTGISSGALLLMMTIEVYTKKPPSDKMTKVLVRTAISGLVLAFLLPVIAENLTENYLLKKGYGYCDVPSSSWPIYKDVNYTLDAETCSTIIEEYKNRFPSLYSKDDEPVSTLH</sequence>
<gene>
    <name evidence="2" type="ORF">MNBD_GAMMA23-2108</name>
</gene>
<organism evidence="2">
    <name type="scientific">hydrothermal vent metagenome</name>
    <dbReference type="NCBI Taxonomy" id="652676"/>
    <lineage>
        <taxon>unclassified sequences</taxon>
        <taxon>metagenomes</taxon>
        <taxon>ecological metagenomes</taxon>
    </lineage>
</organism>
<evidence type="ECO:0000313" key="2">
    <source>
        <dbReference type="EMBL" id="VAW97385.1"/>
    </source>
</evidence>
<dbReference type="AlphaFoldDB" id="A0A3B0ZV06"/>
<dbReference type="EMBL" id="UOFT01000057">
    <property type="protein sequence ID" value="VAW97385.1"/>
    <property type="molecule type" value="Genomic_DNA"/>
</dbReference>
<protein>
    <submittedName>
        <fullName evidence="2">Uncharacterized protein</fullName>
    </submittedName>
</protein>
<evidence type="ECO:0000256" key="1">
    <source>
        <dbReference type="SAM" id="Phobius"/>
    </source>
</evidence>
<keyword evidence="1" id="KW-1133">Transmembrane helix</keyword>
<feature type="transmembrane region" description="Helical" evidence="1">
    <location>
        <begin position="47"/>
        <end position="66"/>
    </location>
</feature>
<name>A0A3B0ZV06_9ZZZZ</name>